<dbReference type="GO" id="GO:0005634">
    <property type="term" value="C:nucleus"/>
    <property type="evidence" value="ECO:0007669"/>
    <property type="project" value="UniProtKB-SubCell"/>
</dbReference>
<evidence type="ECO:0000256" key="6">
    <source>
        <dbReference type="ARBA" id="ARBA00023242"/>
    </source>
</evidence>
<dbReference type="InterPro" id="IPR003650">
    <property type="entry name" value="Orange_dom"/>
</dbReference>
<feature type="compositionally biased region" description="Low complexity" evidence="7">
    <location>
        <begin position="208"/>
        <end position="240"/>
    </location>
</feature>
<dbReference type="Pfam" id="PF00010">
    <property type="entry name" value="HLH"/>
    <property type="match status" value="1"/>
</dbReference>
<dbReference type="GO" id="GO:0003677">
    <property type="term" value="F:DNA binding"/>
    <property type="evidence" value="ECO:0007669"/>
    <property type="project" value="InterPro"/>
</dbReference>
<evidence type="ECO:0000256" key="3">
    <source>
        <dbReference type="ARBA" id="ARBA00022491"/>
    </source>
</evidence>
<evidence type="ECO:0000256" key="7">
    <source>
        <dbReference type="SAM" id="MobiDB-lite"/>
    </source>
</evidence>
<dbReference type="InterPro" id="IPR011598">
    <property type="entry name" value="bHLH_dom"/>
</dbReference>
<name>A0A8J6EKU7_ELECQ</name>
<proteinExistence type="predicted"/>
<dbReference type="SUPFAM" id="SSF47459">
    <property type="entry name" value="HLH, helix-loop-helix DNA-binding domain"/>
    <property type="match status" value="1"/>
</dbReference>
<feature type="domain" description="BHLH" evidence="8">
    <location>
        <begin position="63"/>
        <end position="120"/>
    </location>
</feature>
<dbReference type="AlphaFoldDB" id="A0A8J6EKU7"/>
<dbReference type="OrthoDB" id="6085656at2759"/>
<keyword evidence="3" id="KW-0678">Repressor</keyword>
<dbReference type="PROSITE" id="PS50888">
    <property type="entry name" value="BHLH"/>
    <property type="match status" value="1"/>
</dbReference>
<dbReference type="PROSITE" id="PS51054">
    <property type="entry name" value="ORANGE"/>
    <property type="match status" value="1"/>
</dbReference>
<evidence type="ECO:0000259" key="8">
    <source>
        <dbReference type="PROSITE" id="PS50888"/>
    </source>
</evidence>
<keyword evidence="4" id="KW-0805">Transcription regulation</keyword>
<evidence type="ECO:0000256" key="4">
    <source>
        <dbReference type="ARBA" id="ARBA00023015"/>
    </source>
</evidence>
<feature type="region of interest" description="Disordered" evidence="7">
    <location>
        <begin position="190"/>
        <end position="256"/>
    </location>
</feature>
<reference evidence="10" key="1">
    <citation type="thesis" date="2020" institute="ProQuest LLC" country="789 East Eisenhower Parkway, Ann Arbor, MI, USA">
        <title>Comparative Genomics and Chromosome Evolution.</title>
        <authorList>
            <person name="Mudd A.B."/>
        </authorList>
    </citation>
    <scope>NUCLEOTIDE SEQUENCE</scope>
    <source>
        <strain evidence="10">HN-11 Male</strain>
        <tissue evidence="10">Kidney and liver</tissue>
    </source>
</reference>
<accession>A0A8J6EKU7</accession>
<dbReference type="SMART" id="SM00511">
    <property type="entry name" value="ORANGE"/>
    <property type="match status" value="1"/>
</dbReference>
<keyword evidence="11" id="KW-1185">Reference proteome</keyword>
<evidence type="ECO:0000313" key="11">
    <source>
        <dbReference type="Proteomes" id="UP000770717"/>
    </source>
</evidence>
<evidence type="ECO:0000256" key="2">
    <source>
        <dbReference type="ARBA" id="ARBA00022473"/>
    </source>
</evidence>
<evidence type="ECO:0000256" key="1">
    <source>
        <dbReference type="ARBA" id="ARBA00004123"/>
    </source>
</evidence>
<feature type="domain" description="Orange" evidence="9">
    <location>
        <begin position="139"/>
        <end position="169"/>
    </location>
</feature>
<feature type="compositionally biased region" description="Polar residues" evidence="7">
    <location>
        <begin position="241"/>
        <end position="250"/>
    </location>
</feature>
<evidence type="ECO:0000256" key="5">
    <source>
        <dbReference type="ARBA" id="ARBA00023163"/>
    </source>
</evidence>
<feature type="region of interest" description="Disordered" evidence="7">
    <location>
        <begin position="1"/>
        <end position="23"/>
    </location>
</feature>
<dbReference type="EMBL" id="WNTK01000201">
    <property type="protein sequence ID" value="KAG9470938.1"/>
    <property type="molecule type" value="Genomic_DNA"/>
</dbReference>
<dbReference type="InterPro" id="IPR032644">
    <property type="entry name" value="HES-7_bHLH-O"/>
</dbReference>
<feature type="compositionally biased region" description="Polar residues" evidence="7">
    <location>
        <begin position="198"/>
        <end position="207"/>
    </location>
</feature>
<dbReference type="CDD" id="cd11462">
    <property type="entry name" value="bHLH-O_HES7"/>
    <property type="match status" value="1"/>
</dbReference>
<keyword evidence="6" id="KW-0539">Nucleus</keyword>
<evidence type="ECO:0000259" key="9">
    <source>
        <dbReference type="PROSITE" id="PS51054"/>
    </source>
</evidence>
<organism evidence="10 11">
    <name type="scientific">Eleutherodactylus coqui</name>
    <name type="common">Puerto Rican coqui</name>
    <dbReference type="NCBI Taxonomy" id="57060"/>
    <lineage>
        <taxon>Eukaryota</taxon>
        <taxon>Metazoa</taxon>
        <taxon>Chordata</taxon>
        <taxon>Craniata</taxon>
        <taxon>Vertebrata</taxon>
        <taxon>Euteleostomi</taxon>
        <taxon>Amphibia</taxon>
        <taxon>Batrachia</taxon>
        <taxon>Anura</taxon>
        <taxon>Neobatrachia</taxon>
        <taxon>Hyloidea</taxon>
        <taxon>Eleutherodactylidae</taxon>
        <taxon>Eleutherodactylinae</taxon>
        <taxon>Eleutherodactylus</taxon>
        <taxon>Eleutherodactylus</taxon>
    </lineage>
</organism>
<dbReference type="InterPro" id="IPR050370">
    <property type="entry name" value="HES_HEY"/>
</dbReference>
<dbReference type="GO" id="GO:0046983">
    <property type="term" value="F:protein dimerization activity"/>
    <property type="evidence" value="ECO:0007669"/>
    <property type="project" value="InterPro"/>
</dbReference>
<gene>
    <name evidence="10" type="ORF">GDO78_016245</name>
</gene>
<keyword evidence="2" id="KW-0217">Developmental protein</keyword>
<dbReference type="GO" id="GO:0000122">
    <property type="term" value="P:negative regulation of transcription by RNA polymerase II"/>
    <property type="evidence" value="ECO:0007669"/>
    <property type="project" value="UniProtKB-ARBA"/>
</dbReference>
<sequence length="256" mass="29048">MRIFSTTNPASMLQNHSGSTRDHTTTAEPLLIFHSGRPTVIPPCQKVALDCHAVPCYAPPSHWQQILKPVVEKQRRDRINRSLEEMRVVLLRLTGNQKLRNPKIEKAEILELAVTYVRNVTRMKTHDPHRWVSPAEKFYLSGFRDCLDRTEDFIQDIRPTARARFLDELQTHLQHRLRFPKQLNLCSQVSQRDEDLTSDGNVSPNSMGGNVSPYPPSVSGSESGSPPSWLSSSPPSSVGSQNDHNQSNSLVWRPWP</sequence>
<dbReference type="PANTHER" id="PTHR10985">
    <property type="entry name" value="BASIC HELIX-LOOP-HELIX TRANSCRIPTION FACTOR, HES-RELATED"/>
    <property type="match status" value="1"/>
</dbReference>
<dbReference type="SMART" id="SM00353">
    <property type="entry name" value="HLH"/>
    <property type="match status" value="1"/>
</dbReference>
<keyword evidence="5" id="KW-0804">Transcription</keyword>
<comment type="caution">
    <text evidence="10">The sequence shown here is derived from an EMBL/GenBank/DDBJ whole genome shotgun (WGS) entry which is preliminary data.</text>
</comment>
<comment type="subcellular location">
    <subcellularLocation>
        <location evidence="1">Nucleus</location>
    </subcellularLocation>
</comment>
<dbReference type="Proteomes" id="UP000770717">
    <property type="component" value="Unassembled WGS sequence"/>
</dbReference>
<protein>
    <submittedName>
        <fullName evidence="10">Uncharacterized protein</fullName>
    </submittedName>
</protein>
<dbReference type="Gene3D" id="4.10.280.10">
    <property type="entry name" value="Helix-loop-helix DNA-binding domain"/>
    <property type="match status" value="1"/>
</dbReference>
<feature type="compositionally biased region" description="Polar residues" evidence="7">
    <location>
        <begin position="1"/>
        <end position="18"/>
    </location>
</feature>
<evidence type="ECO:0000313" key="10">
    <source>
        <dbReference type="EMBL" id="KAG9470938.1"/>
    </source>
</evidence>
<dbReference type="InterPro" id="IPR036638">
    <property type="entry name" value="HLH_DNA-bd_sf"/>
</dbReference>